<dbReference type="PANTHER" id="PTHR42815:SF2">
    <property type="entry name" value="FAD-BINDING, PUTATIVE (AFU_ORTHOLOGUE AFUA_6G07600)-RELATED"/>
    <property type="match status" value="1"/>
</dbReference>
<dbReference type="Pfam" id="PF01243">
    <property type="entry name" value="PNPOx_N"/>
    <property type="match status" value="1"/>
</dbReference>
<evidence type="ECO:0000313" key="2">
    <source>
        <dbReference type="EMBL" id="GAA4332281.1"/>
    </source>
</evidence>
<dbReference type="PANTHER" id="PTHR42815">
    <property type="entry name" value="FAD-BINDING, PUTATIVE (AFU_ORTHOLOGUE AFUA_6G07600)-RELATED"/>
    <property type="match status" value="1"/>
</dbReference>
<protein>
    <submittedName>
        <fullName evidence="2">Pyridoxamine 5'-phosphate oxidase family protein</fullName>
    </submittedName>
</protein>
<dbReference type="SUPFAM" id="SSF50475">
    <property type="entry name" value="FMN-binding split barrel"/>
    <property type="match status" value="1"/>
</dbReference>
<proteinExistence type="predicted"/>
<dbReference type="InterPro" id="IPR024029">
    <property type="entry name" value="Pyridox_Oxase_FMN-dep"/>
</dbReference>
<dbReference type="RefSeq" id="WP_345256054.1">
    <property type="nucleotide sequence ID" value="NZ_BAABGY010000007.1"/>
</dbReference>
<dbReference type="Proteomes" id="UP001501725">
    <property type="component" value="Unassembled WGS sequence"/>
</dbReference>
<dbReference type="InterPro" id="IPR012349">
    <property type="entry name" value="Split_barrel_FMN-bd"/>
</dbReference>
<dbReference type="EMBL" id="BAABGY010000007">
    <property type="protein sequence ID" value="GAA4332281.1"/>
    <property type="molecule type" value="Genomic_DNA"/>
</dbReference>
<comment type="caution">
    <text evidence="2">The sequence shown here is derived from an EMBL/GenBank/DDBJ whole genome shotgun (WGS) entry which is preliminary data.</text>
</comment>
<sequence>MAPDDFQNVITTADELRALVGTPSELVQHKAITHLDAHCTDFIGRSPLLFISSADASGRCDVSPRGDAPGFVQVLSPQRLLIPERPGNKRLDTLRNILEHPGVGLVFLIPGLGEALRVNGTAKLVRDEALLRRMEAQGKVPLLAITVEVEECYLHCGKAFKRAQLWSPESWPDPATLPRAAAILSDHASTVRMTEPEVALLLQESYTKRLY</sequence>
<keyword evidence="3" id="KW-1185">Reference proteome</keyword>
<dbReference type="InterPro" id="IPR011576">
    <property type="entry name" value="Pyridox_Oxase_N"/>
</dbReference>
<evidence type="ECO:0000259" key="1">
    <source>
        <dbReference type="Pfam" id="PF01243"/>
    </source>
</evidence>
<dbReference type="NCBIfam" id="TIGR04025">
    <property type="entry name" value="PPOX_FMN_DR2398"/>
    <property type="match status" value="1"/>
</dbReference>
<gene>
    <name evidence="2" type="ORF">GCM10023184_24760</name>
</gene>
<reference evidence="3" key="1">
    <citation type="journal article" date="2019" name="Int. J. Syst. Evol. Microbiol.">
        <title>The Global Catalogue of Microorganisms (GCM) 10K type strain sequencing project: providing services to taxonomists for standard genome sequencing and annotation.</title>
        <authorList>
            <consortium name="The Broad Institute Genomics Platform"/>
            <consortium name="The Broad Institute Genome Sequencing Center for Infectious Disease"/>
            <person name="Wu L."/>
            <person name="Ma J."/>
        </authorList>
    </citation>
    <scope>NUCLEOTIDE SEQUENCE [LARGE SCALE GENOMIC DNA]</scope>
    <source>
        <strain evidence="3">JCM 17919</strain>
    </source>
</reference>
<name>A0ABP8GZQ2_9BACT</name>
<accession>A0ABP8GZQ2</accession>
<organism evidence="2 3">
    <name type="scientific">Flaviaesturariibacter amylovorans</name>
    <dbReference type="NCBI Taxonomy" id="1084520"/>
    <lineage>
        <taxon>Bacteria</taxon>
        <taxon>Pseudomonadati</taxon>
        <taxon>Bacteroidota</taxon>
        <taxon>Chitinophagia</taxon>
        <taxon>Chitinophagales</taxon>
        <taxon>Chitinophagaceae</taxon>
        <taxon>Flaviaestuariibacter</taxon>
    </lineage>
</organism>
<dbReference type="Gene3D" id="2.30.110.10">
    <property type="entry name" value="Electron Transport, Fmn-binding Protein, Chain A"/>
    <property type="match status" value="1"/>
</dbReference>
<feature type="domain" description="Pyridoxamine 5'-phosphate oxidase N-terminal" evidence="1">
    <location>
        <begin position="36"/>
        <end position="156"/>
    </location>
</feature>
<evidence type="ECO:0000313" key="3">
    <source>
        <dbReference type="Proteomes" id="UP001501725"/>
    </source>
</evidence>